<dbReference type="AlphaFoldDB" id="A0A0E9X1Y5"/>
<reference evidence="1" key="1">
    <citation type="submission" date="2014-11" db="EMBL/GenBank/DDBJ databases">
        <authorList>
            <person name="Amaro Gonzalez C."/>
        </authorList>
    </citation>
    <scope>NUCLEOTIDE SEQUENCE</scope>
</reference>
<evidence type="ECO:0000313" key="1">
    <source>
        <dbReference type="EMBL" id="JAH95895.1"/>
    </source>
</evidence>
<dbReference type="EMBL" id="GBXM01012682">
    <property type="protein sequence ID" value="JAH95895.1"/>
    <property type="molecule type" value="Transcribed_RNA"/>
</dbReference>
<reference evidence="1" key="2">
    <citation type="journal article" date="2015" name="Fish Shellfish Immunol.">
        <title>Early steps in the European eel (Anguilla anguilla)-Vibrio vulnificus interaction in the gills: Role of the RtxA13 toxin.</title>
        <authorList>
            <person name="Callol A."/>
            <person name="Pajuelo D."/>
            <person name="Ebbesson L."/>
            <person name="Teles M."/>
            <person name="MacKenzie S."/>
            <person name="Amaro C."/>
        </authorList>
    </citation>
    <scope>NUCLEOTIDE SEQUENCE</scope>
</reference>
<accession>A0A0E9X1Y5</accession>
<organism evidence="1">
    <name type="scientific">Anguilla anguilla</name>
    <name type="common">European freshwater eel</name>
    <name type="synonym">Muraena anguilla</name>
    <dbReference type="NCBI Taxonomy" id="7936"/>
    <lineage>
        <taxon>Eukaryota</taxon>
        <taxon>Metazoa</taxon>
        <taxon>Chordata</taxon>
        <taxon>Craniata</taxon>
        <taxon>Vertebrata</taxon>
        <taxon>Euteleostomi</taxon>
        <taxon>Actinopterygii</taxon>
        <taxon>Neopterygii</taxon>
        <taxon>Teleostei</taxon>
        <taxon>Anguilliformes</taxon>
        <taxon>Anguillidae</taxon>
        <taxon>Anguilla</taxon>
    </lineage>
</organism>
<proteinExistence type="predicted"/>
<protein>
    <submittedName>
        <fullName evidence="1">Uncharacterized protein</fullName>
    </submittedName>
</protein>
<name>A0A0E9X1Y5_ANGAN</name>
<sequence length="97" mass="10604">MPQVSRTLGSISPGKQCNGVRLHIHTSHCQSHNCPNTLLSLTALKMPLGLHRPTGGQGSCRSRDQVVTTAAAAAASQHYSVPLQCRKQIRVYNKCWR</sequence>